<dbReference type="SUPFAM" id="SSF48613">
    <property type="entry name" value="Heme oxygenase-like"/>
    <property type="match status" value="1"/>
</dbReference>
<keyword evidence="3" id="KW-1185">Reference proteome</keyword>
<dbReference type="InterPro" id="IPR027572">
    <property type="entry name" value="Fol-rel_CADD"/>
</dbReference>
<dbReference type="InterPro" id="IPR039068">
    <property type="entry name" value="PqqC-like"/>
</dbReference>
<dbReference type="InterPro" id="IPR016084">
    <property type="entry name" value="Haem_Oase-like_multi-hlx"/>
</dbReference>
<dbReference type="Gene3D" id="1.20.910.10">
    <property type="entry name" value="Heme oxygenase-like"/>
    <property type="match status" value="1"/>
</dbReference>
<keyword evidence="1" id="KW-0560">Oxidoreductase</keyword>
<protein>
    <submittedName>
        <fullName evidence="2">HemO-like superfamily protein</fullName>
    </submittedName>
</protein>
<organism evidence="2 3">
    <name type="scientific">Lyticum sinuosum</name>
    <dbReference type="NCBI Taxonomy" id="1332059"/>
    <lineage>
        <taxon>Bacteria</taxon>
        <taxon>Pseudomonadati</taxon>
        <taxon>Pseudomonadota</taxon>
        <taxon>Alphaproteobacteria</taxon>
        <taxon>Rickettsiales</taxon>
        <taxon>Lyticum</taxon>
    </lineage>
</organism>
<evidence type="ECO:0000313" key="3">
    <source>
        <dbReference type="Proteomes" id="UP001289135"/>
    </source>
</evidence>
<evidence type="ECO:0000256" key="1">
    <source>
        <dbReference type="ARBA" id="ARBA00023002"/>
    </source>
</evidence>
<proteinExistence type="predicted"/>
<dbReference type="Proteomes" id="UP001289135">
    <property type="component" value="Unassembled WGS sequence"/>
</dbReference>
<name>A0AAE4VKV3_9RICK</name>
<dbReference type="PANTHER" id="PTHR40279:SF3">
    <property type="entry name" value="4-AMINOBENZOATE SYNTHASE"/>
    <property type="match status" value="1"/>
</dbReference>
<evidence type="ECO:0000313" key="2">
    <source>
        <dbReference type="EMBL" id="MDZ5761159.1"/>
    </source>
</evidence>
<reference evidence="2" key="1">
    <citation type="submission" date="2023-02" db="EMBL/GenBank/DDBJ databases">
        <title>Host association and intracellularity evolved multiple times independently in the Rickettsiales.</title>
        <authorList>
            <person name="Castelli M."/>
            <person name="Nardi T."/>
            <person name="Gammuto L."/>
            <person name="Bellinzona G."/>
            <person name="Sabaneyeva E."/>
            <person name="Potekhin A."/>
            <person name="Serra V."/>
            <person name="Petroni G."/>
            <person name="Sassera D."/>
        </authorList>
    </citation>
    <scope>NUCLEOTIDE SEQUENCE</scope>
    <source>
        <strain evidence="2">USBL-36I1</strain>
    </source>
</reference>
<dbReference type="Pfam" id="PF14518">
    <property type="entry name" value="Haem_oxygenas_2"/>
    <property type="match status" value="1"/>
</dbReference>
<dbReference type="EMBL" id="JARGYU010000001">
    <property type="protein sequence ID" value="MDZ5761159.1"/>
    <property type="molecule type" value="Genomic_DNA"/>
</dbReference>
<dbReference type="RefSeq" id="WP_322498580.1">
    <property type="nucleotide sequence ID" value="NZ_JARGYU010000001.1"/>
</dbReference>
<dbReference type="SMART" id="SM01236">
    <property type="entry name" value="Haem_oxygenase_2"/>
    <property type="match status" value="1"/>
</dbReference>
<dbReference type="PANTHER" id="PTHR40279">
    <property type="entry name" value="PQQC-LIKE PROTEIN"/>
    <property type="match status" value="1"/>
</dbReference>
<gene>
    <name evidence="2" type="ORF">Lyticum_00326</name>
</gene>
<dbReference type="AlphaFoldDB" id="A0AAE4VKV3"/>
<dbReference type="GO" id="GO:0016491">
    <property type="term" value="F:oxidoreductase activity"/>
    <property type="evidence" value="ECO:0007669"/>
    <property type="project" value="UniProtKB-KW"/>
</dbReference>
<accession>A0AAE4VKV3</accession>
<dbReference type="NCBIfam" id="TIGR04305">
    <property type="entry name" value="fol_rel_CADD"/>
    <property type="match status" value="1"/>
</dbReference>
<sequence length="213" mass="24804">MNFINDLNNELENWFLLKHPFYNAFNHGKLPKETLILYAKERFHHIYVFARLISQIHSQCCDMESRQVLLENLIDEERGDNNHPELWKRFIYGISPSTELDSSPELESTLKLIDGFFDLTKSGYSTGLGALYAYERQTPSVSKSKIEALKNHYNITDPSTLEFFYVHEKVDVWHTEELVGLINKLDKDNKNFARNGAIEGAKLLWNFLDGFPI</sequence>
<comment type="caution">
    <text evidence="2">The sequence shown here is derived from an EMBL/GenBank/DDBJ whole genome shotgun (WGS) entry which is preliminary data.</text>
</comment>